<feature type="transmembrane region" description="Helical" evidence="1">
    <location>
        <begin position="499"/>
        <end position="520"/>
    </location>
</feature>
<feature type="transmembrane region" description="Helical" evidence="1">
    <location>
        <begin position="400"/>
        <end position="425"/>
    </location>
</feature>
<organism evidence="2 3">
    <name type="scientific">Orchesella cincta</name>
    <name type="common">Springtail</name>
    <name type="synonym">Podura cincta</name>
    <dbReference type="NCBI Taxonomy" id="48709"/>
    <lineage>
        <taxon>Eukaryota</taxon>
        <taxon>Metazoa</taxon>
        <taxon>Ecdysozoa</taxon>
        <taxon>Arthropoda</taxon>
        <taxon>Hexapoda</taxon>
        <taxon>Collembola</taxon>
        <taxon>Entomobryomorpha</taxon>
        <taxon>Entomobryoidea</taxon>
        <taxon>Orchesellidae</taxon>
        <taxon>Orchesellinae</taxon>
        <taxon>Orchesella</taxon>
    </lineage>
</organism>
<dbReference type="AlphaFoldDB" id="A0A1D2N1U7"/>
<protein>
    <submittedName>
        <fullName evidence="2">Uncharacterized protein</fullName>
    </submittedName>
</protein>
<keyword evidence="1" id="KW-1133">Transmembrane helix</keyword>
<keyword evidence="1" id="KW-0472">Membrane</keyword>
<feature type="transmembrane region" description="Helical" evidence="1">
    <location>
        <begin position="348"/>
        <end position="365"/>
    </location>
</feature>
<name>A0A1D2N1U7_ORCCI</name>
<proteinExistence type="predicted"/>
<comment type="caution">
    <text evidence="2">The sequence shown here is derived from an EMBL/GenBank/DDBJ whole genome shotgun (WGS) entry which is preliminary data.</text>
</comment>
<keyword evidence="1" id="KW-0812">Transmembrane</keyword>
<dbReference type="EMBL" id="LJIJ01000303">
    <property type="protein sequence ID" value="ODM99024.1"/>
    <property type="molecule type" value="Genomic_DNA"/>
</dbReference>
<evidence type="ECO:0000256" key="1">
    <source>
        <dbReference type="SAM" id="Phobius"/>
    </source>
</evidence>
<evidence type="ECO:0000313" key="2">
    <source>
        <dbReference type="EMBL" id="ODM99024.1"/>
    </source>
</evidence>
<feature type="transmembrane region" description="Helical" evidence="1">
    <location>
        <begin position="248"/>
        <end position="270"/>
    </location>
</feature>
<feature type="transmembrane region" description="Helical" evidence="1">
    <location>
        <begin position="290"/>
        <end position="313"/>
    </location>
</feature>
<gene>
    <name evidence="2" type="ORF">Ocin01_07650</name>
</gene>
<accession>A0A1D2N1U7</accession>
<evidence type="ECO:0000313" key="3">
    <source>
        <dbReference type="Proteomes" id="UP000094527"/>
    </source>
</evidence>
<dbReference type="Proteomes" id="UP000094527">
    <property type="component" value="Unassembled WGS sequence"/>
</dbReference>
<reference evidence="2 3" key="1">
    <citation type="journal article" date="2016" name="Genome Biol. Evol.">
        <title>Gene Family Evolution Reflects Adaptation to Soil Environmental Stressors in the Genome of the Collembolan Orchesella cincta.</title>
        <authorList>
            <person name="Faddeeva-Vakhrusheva A."/>
            <person name="Derks M.F."/>
            <person name="Anvar S.Y."/>
            <person name="Agamennone V."/>
            <person name="Suring W."/>
            <person name="Smit S."/>
            <person name="van Straalen N.M."/>
            <person name="Roelofs D."/>
        </authorList>
    </citation>
    <scope>NUCLEOTIDE SEQUENCE [LARGE SCALE GENOMIC DNA]</scope>
    <source>
        <tissue evidence="2">Mixed pool</tissue>
    </source>
</reference>
<keyword evidence="3" id="KW-1185">Reference proteome</keyword>
<sequence length="918" mass="105146">MDFRVLEAIEHKERNGNPSIAAAVASINEPTLIQTQRKKARRSAVNHIELWAWGSPKRLEQYVGITKESLQNLPKFGANSATVLMGEILMDSFHELDHTSKSLAQKEGRKKALKMESTKVPSLHVLFRTPKSSQALDSEAPQISKTTNWYSTKTEGVHFDYHIKQEGERGEEWLQLSTSDDISTEVPGSDDDILPKENSNMSRSDKMMKEVALYFKILKWTGRMPFAQKKCHTFTKFYVNLACWNCRIYFATSIFMTVMGIGMLTNFIEIVNQPATSIYRKVEELEFDNYWIFGLFVMFYLWQVAVTSLVMIFQGSFHTGEFLTRWNICIDLLGYDTSTELKSITRRGLIGITVYALILICAMLVDGPFMDWNNCFGFISTLVLRDFIPKLRISKHYGWLRWLGLFVHLYTLFASRLTTQMLILYCRALETGARLYNIRLLGVLGTTSRRLKKTEGKRSTVVFKRVIPYKKLFMEHRVLTTFSRQIGRVFAVRFLTSVLMQWLIVFLTVFNVALILQGYYSSKKFKTTEIPGLQNVAIPIKYQMSLGTQGFILAVLAGFSSGSFLYTSQSLHHAGEELMKTADHIRRFSFLQCVSSMERRFILTMQNCFNPKTDFYINCGFVINRQFIFAVTTILASTSIMLCDFSIQRLLSEEIVFCNDAGQCRKAVFNPATPGVAYPERGKMLYAPNSSTIPIETPLASETSTQKRSKFEEDYMFECPGINGGTISLLRKIFYLYGDGDKVVYHSIAAQDLRKKDVWCEQDGRPFSINIAEKLALDEVNKLEAGNDTNWKHLCYRRVPSLTDNEYDDCGNRAVRLPNKITGESVWPYSKLTKITLNSKDLYYCCWTWEGYDTQCGLTKRTADTSLKAQKSYVKSICNPGGYPVEQLPLNITVLLLRSSYFSTTPFILGYFIPFSYY</sequence>